<organism evidence="1 2">
    <name type="scientific">Roseiarcus fermentans</name>
    <dbReference type="NCBI Taxonomy" id="1473586"/>
    <lineage>
        <taxon>Bacteria</taxon>
        <taxon>Pseudomonadati</taxon>
        <taxon>Pseudomonadota</taxon>
        <taxon>Alphaproteobacteria</taxon>
        <taxon>Hyphomicrobiales</taxon>
        <taxon>Roseiarcaceae</taxon>
        <taxon>Roseiarcus</taxon>
    </lineage>
</organism>
<gene>
    <name evidence="1" type="ORF">DFR50_1596</name>
</gene>
<keyword evidence="2" id="KW-1185">Reference proteome</keyword>
<dbReference type="RefSeq" id="WP_113893921.1">
    <property type="nucleotide sequence ID" value="NZ_QNRK01000059.1"/>
</dbReference>
<accession>A0A366EF63</accession>
<dbReference type="AlphaFoldDB" id="A0A366EF63"/>
<protein>
    <submittedName>
        <fullName evidence="1">Uncharacterized protein</fullName>
    </submittedName>
</protein>
<dbReference type="EMBL" id="QNRK01000059">
    <property type="protein sequence ID" value="RBP01061.1"/>
    <property type="molecule type" value="Genomic_DNA"/>
</dbReference>
<proteinExistence type="predicted"/>
<evidence type="ECO:0000313" key="1">
    <source>
        <dbReference type="EMBL" id="RBP01061.1"/>
    </source>
</evidence>
<dbReference type="Proteomes" id="UP000253529">
    <property type="component" value="Unassembled WGS sequence"/>
</dbReference>
<reference evidence="1 2" key="1">
    <citation type="submission" date="2018-06" db="EMBL/GenBank/DDBJ databases">
        <title>Genomic Encyclopedia of Type Strains, Phase IV (KMG-IV): sequencing the most valuable type-strain genomes for metagenomic binning, comparative biology and taxonomic classification.</title>
        <authorList>
            <person name="Goeker M."/>
        </authorList>
    </citation>
    <scope>NUCLEOTIDE SEQUENCE [LARGE SCALE GENOMIC DNA]</scope>
    <source>
        <strain evidence="1 2">DSM 24875</strain>
    </source>
</reference>
<name>A0A366EF63_9HYPH</name>
<comment type="caution">
    <text evidence="1">The sequence shown here is derived from an EMBL/GenBank/DDBJ whole genome shotgun (WGS) entry which is preliminary data.</text>
</comment>
<sequence length="91" mass="9515">MSPHPDPVEGRPAPLSLPEIAQCEAVEDLAARVLAAVADAVETHGADPETRNLVACGLVRAVGMIGGLGPDVPETVRFLLNSGVHERWSNP</sequence>
<evidence type="ECO:0000313" key="2">
    <source>
        <dbReference type="Proteomes" id="UP000253529"/>
    </source>
</evidence>